<evidence type="ECO:0000313" key="7">
    <source>
        <dbReference type="EMBL" id="EHK65579.1"/>
    </source>
</evidence>
<feature type="domain" description="Glycine zipper 2TM" evidence="6">
    <location>
        <begin position="74"/>
        <end position="114"/>
    </location>
</feature>
<accession>H0F8E6</accession>
<dbReference type="eggNOG" id="COG3133">
    <property type="taxonomic scope" value="Bacteria"/>
</dbReference>
<dbReference type="InterPro" id="IPR051407">
    <property type="entry name" value="Bact_OM_lipoprot/Surf_antigen"/>
</dbReference>
<reference evidence="7 8" key="1">
    <citation type="journal article" date="2012" name="J. Bacteriol.">
        <title>Genome sequence of the highly efficient arsenite-oxidizing bacterium Achromobacter arsenitoxydans SY8.</title>
        <authorList>
            <person name="Li X."/>
            <person name="Hu Y."/>
            <person name="Gong J."/>
            <person name="Lin Y."/>
            <person name="Johnstone L."/>
            <person name="Rensing C."/>
            <person name="Wang G."/>
        </authorList>
    </citation>
    <scope>NUCLEOTIDE SEQUENCE [LARGE SCALE GENOMIC DNA]</scope>
    <source>
        <strain evidence="7 8">SY8</strain>
    </source>
</reference>
<name>H0F8E6_9BURK</name>
<protein>
    <submittedName>
        <fullName evidence="7">Outer membrane lipoprotein SlyB</fullName>
    </submittedName>
</protein>
<evidence type="ECO:0000256" key="1">
    <source>
        <dbReference type="ARBA" id="ARBA00004459"/>
    </source>
</evidence>
<dbReference type="PROSITE" id="PS51257">
    <property type="entry name" value="PROKAR_LIPOPROTEIN"/>
    <property type="match status" value="1"/>
</dbReference>
<gene>
    <name evidence="7" type="ORF">KYC_15222</name>
</gene>
<keyword evidence="5 7" id="KW-0449">Lipoprotein</keyword>
<keyword evidence="8" id="KW-1185">Reference proteome</keyword>
<dbReference type="RefSeq" id="WP_008163708.1">
    <property type="nucleotide sequence ID" value="NZ_AGUF01000052.1"/>
</dbReference>
<evidence type="ECO:0000259" key="6">
    <source>
        <dbReference type="Pfam" id="PF05433"/>
    </source>
</evidence>
<dbReference type="OrthoDB" id="5298161at2"/>
<dbReference type="EMBL" id="AGUF01000052">
    <property type="protein sequence ID" value="EHK65579.1"/>
    <property type="molecule type" value="Genomic_DNA"/>
</dbReference>
<dbReference type="PANTHER" id="PTHR35603:SF1">
    <property type="entry name" value="OUTER MEMBRANE LIPOPROTEIN SLYB"/>
    <property type="match status" value="1"/>
</dbReference>
<dbReference type="AlphaFoldDB" id="H0F8E6"/>
<dbReference type="PANTHER" id="PTHR35603">
    <property type="match status" value="1"/>
</dbReference>
<evidence type="ECO:0000256" key="5">
    <source>
        <dbReference type="ARBA" id="ARBA00023288"/>
    </source>
</evidence>
<dbReference type="Proteomes" id="UP000003113">
    <property type="component" value="Unassembled WGS sequence"/>
</dbReference>
<keyword evidence="4" id="KW-0564">Palmitate</keyword>
<dbReference type="Pfam" id="PF05433">
    <property type="entry name" value="Rick_17kDa_Anti"/>
    <property type="match status" value="1"/>
</dbReference>
<comment type="subcellular location">
    <subcellularLocation>
        <location evidence="1">Cell outer membrane</location>
        <topology evidence="1">Lipid-anchor</topology>
    </subcellularLocation>
</comment>
<evidence type="ECO:0000313" key="8">
    <source>
        <dbReference type="Proteomes" id="UP000003113"/>
    </source>
</evidence>
<proteinExistence type="predicted"/>
<evidence type="ECO:0000256" key="2">
    <source>
        <dbReference type="ARBA" id="ARBA00022729"/>
    </source>
</evidence>
<keyword evidence="2" id="KW-0732">Signal</keyword>
<evidence type="ECO:0000256" key="4">
    <source>
        <dbReference type="ARBA" id="ARBA00023139"/>
    </source>
</evidence>
<evidence type="ECO:0000256" key="3">
    <source>
        <dbReference type="ARBA" id="ARBA00023136"/>
    </source>
</evidence>
<dbReference type="PATRIC" id="fig|477184.5.peg.3002"/>
<comment type="caution">
    <text evidence="7">The sequence shown here is derived from an EMBL/GenBank/DDBJ whole genome shotgun (WGS) entry which is preliminary data.</text>
</comment>
<dbReference type="InterPro" id="IPR008816">
    <property type="entry name" value="Gly_zipper_2TM_dom"/>
</dbReference>
<keyword evidence="3" id="KW-0472">Membrane</keyword>
<dbReference type="GO" id="GO:0009279">
    <property type="term" value="C:cell outer membrane"/>
    <property type="evidence" value="ECO:0007669"/>
    <property type="project" value="UniProtKB-SubCell"/>
</dbReference>
<sequence length="165" mass="16418">MHKHQQAVKRSPLTTIGAGAILGLAVILAGCANPSASSRVYTFDQAQRAQTVTLGYVVGVRPVTIQASQTSGLGVMAGGALGAVTGSAIGGGSGRRITTVGGAVGGAMAGNAIENASARRAGLELTVRLDSGDLRVITQEADVPLSTGQRVQIVTQGGVSRVVGI</sequence>
<organism evidence="7 8">
    <name type="scientific">Achromobacter arsenitoxydans SY8</name>
    <dbReference type="NCBI Taxonomy" id="477184"/>
    <lineage>
        <taxon>Bacteria</taxon>
        <taxon>Pseudomonadati</taxon>
        <taxon>Pseudomonadota</taxon>
        <taxon>Betaproteobacteria</taxon>
        <taxon>Burkholderiales</taxon>
        <taxon>Alcaligenaceae</taxon>
        <taxon>Achromobacter</taxon>
    </lineage>
</organism>
<dbReference type="STRING" id="477184.KYC_15222"/>